<dbReference type="EMBL" id="MBUA01000031">
    <property type="protein sequence ID" value="MBC6493089.1"/>
    <property type="molecule type" value="Genomic_DNA"/>
</dbReference>
<dbReference type="RefSeq" id="WP_187258410.1">
    <property type="nucleotide sequence ID" value="NZ_JBHULF010000006.1"/>
</dbReference>
<reference evidence="1 2" key="1">
    <citation type="submission" date="2016-07" db="EMBL/GenBank/DDBJ databases">
        <title>Genome analysis of Flavihumibacter stibioxidans YS-17.</title>
        <authorList>
            <person name="Shi K."/>
            <person name="Han Y."/>
            <person name="Wang G."/>
        </authorList>
    </citation>
    <scope>NUCLEOTIDE SEQUENCE [LARGE SCALE GENOMIC DNA]</scope>
    <source>
        <strain evidence="1 2">YS-17</strain>
    </source>
</reference>
<accession>A0ABR7MEZ0</accession>
<dbReference type="SUPFAM" id="SSF63825">
    <property type="entry name" value="YWTD domain"/>
    <property type="match status" value="1"/>
</dbReference>
<dbReference type="InterPro" id="IPR013211">
    <property type="entry name" value="LVIVD"/>
</dbReference>
<name>A0ABR7MEZ0_9BACT</name>
<evidence type="ECO:0008006" key="3">
    <source>
        <dbReference type="Google" id="ProtNLM"/>
    </source>
</evidence>
<organism evidence="1 2">
    <name type="scientific">Flavihumibacter stibioxidans</name>
    <dbReference type="NCBI Taxonomy" id="1834163"/>
    <lineage>
        <taxon>Bacteria</taxon>
        <taxon>Pseudomonadati</taxon>
        <taxon>Bacteroidota</taxon>
        <taxon>Chitinophagia</taxon>
        <taxon>Chitinophagales</taxon>
        <taxon>Chitinophagaceae</taxon>
        <taxon>Flavihumibacter</taxon>
    </lineage>
</organism>
<sequence length="414" mass="45645">MKLHLNHRKALYALFFLVWLTGCIRDKVTRQYTIQSPVYASKASVLANIKASTPRTISETGKIYWYGKWIFLNEPGRGIHIIDNTNPASPNLKAFIELPGSQDLAVKGNTLYADLFNDMLAIDISNPMQPQLKKRLVNVFPDRQYVAGYYVDTSMVIVDWISRDTIVDASTDIWGMPGFGCINCFTANAESGGSKSSTGQGGSMARFAIVNEYLYTVSEWELSTISISTEYDPVIINSKQMGWGIETIYPFRDKLFIGSSTGMFITDISNQADPVFIGGFSHARACDPVVADDKYAYVTLRTGNACTGNQNQLDIVDVTSLTAPSLVKTYPMTNPHGLGIKGDYIYLCDGRDGLKVLNAANKLDITLNQKINVPDAFDVIVNQDLLLLVAGDGLYQFRIAADGKLSQLSTIKTN</sequence>
<evidence type="ECO:0000313" key="1">
    <source>
        <dbReference type="EMBL" id="MBC6493089.1"/>
    </source>
</evidence>
<gene>
    <name evidence="1" type="ORF">BC349_18695</name>
</gene>
<proteinExistence type="predicted"/>
<protein>
    <recommendedName>
        <fullName evidence="3">LVIVD repeat-containing protein</fullName>
    </recommendedName>
</protein>
<dbReference type="PROSITE" id="PS51257">
    <property type="entry name" value="PROKAR_LIPOPROTEIN"/>
    <property type="match status" value="1"/>
</dbReference>
<comment type="caution">
    <text evidence="1">The sequence shown here is derived from an EMBL/GenBank/DDBJ whole genome shotgun (WGS) entry which is preliminary data.</text>
</comment>
<dbReference type="Proteomes" id="UP000765802">
    <property type="component" value="Unassembled WGS sequence"/>
</dbReference>
<dbReference type="Pfam" id="PF08309">
    <property type="entry name" value="LVIVD"/>
    <property type="match status" value="4"/>
</dbReference>
<keyword evidence="2" id="KW-1185">Reference proteome</keyword>
<evidence type="ECO:0000313" key="2">
    <source>
        <dbReference type="Proteomes" id="UP000765802"/>
    </source>
</evidence>